<evidence type="ECO:0000256" key="4">
    <source>
        <dbReference type="ARBA" id="ARBA00022737"/>
    </source>
</evidence>
<dbReference type="GO" id="GO:0019755">
    <property type="term" value="P:one-carbon compound transport"/>
    <property type="evidence" value="ECO:0007669"/>
    <property type="project" value="UniProtKB-ARBA"/>
</dbReference>
<evidence type="ECO:0000256" key="8">
    <source>
        <dbReference type="SAM" id="Phobius"/>
    </source>
</evidence>
<keyword evidence="2 7" id="KW-0813">Transport</keyword>
<dbReference type="InterPro" id="IPR022357">
    <property type="entry name" value="MIP_CS"/>
</dbReference>
<evidence type="ECO:0000313" key="9">
    <source>
        <dbReference type="EMBL" id="KST68234.1"/>
    </source>
</evidence>
<dbReference type="Gene3D" id="1.20.1080.10">
    <property type="entry name" value="Glycerol uptake facilitator protein"/>
    <property type="match status" value="1"/>
</dbReference>
<dbReference type="PROSITE" id="PS00221">
    <property type="entry name" value="MIP"/>
    <property type="match status" value="1"/>
</dbReference>
<proteinExistence type="inferred from homology"/>
<feature type="transmembrane region" description="Helical" evidence="8">
    <location>
        <begin position="200"/>
        <end position="218"/>
    </location>
</feature>
<dbReference type="PANTHER" id="PTHR45665:SF9">
    <property type="entry name" value="AQUAPORIN-8"/>
    <property type="match status" value="1"/>
</dbReference>
<evidence type="ECO:0000256" key="6">
    <source>
        <dbReference type="ARBA" id="ARBA00023136"/>
    </source>
</evidence>
<dbReference type="InterPro" id="IPR023271">
    <property type="entry name" value="Aquaporin-like"/>
</dbReference>
<dbReference type="PANTHER" id="PTHR45665">
    <property type="entry name" value="AQUAPORIN-8"/>
    <property type="match status" value="1"/>
</dbReference>
<keyword evidence="6 8" id="KW-0472">Membrane</keyword>
<dbReference type="RefSeq" id="WP_027845109.1">
    <property type="nucleotide sequence ID" value="NZ_LMTZ01000075.1"/>
</dbReference>
<dbReference type="CDD" id="cd00333">
    <property type="entry name" value="MIP"/>
    <property type="match status" value="1"/>
</dbReference>
<protein>
    <submittedName>
        <fullName evidence="9">MIP family channel protein</fullName>
    </submittedName>
</protein>
<dbReference type="NCBIfam" id="TIGR00861">
    <property type="entry name" value="MIP"/>
    <property type="match status" value="1"/>
</dbReference>
<dbReference type="AlphaFoldDB" id="A0A0V7ZUS8"/>
<dbReference type="EMBL" id="LMTZ01000075">
    <property type="protein sequence ID" value="KST68234.1"/>
    <property type="molecule type" value="Genomic_DNA"/>
</dbReference>
<evidence type="ECO:0000256" key="5">
    <source>
        <dbReference type="ARBA" id="ARBA00022989"/>
    </source>
</evidence>
<keyword evidence="3 7" id="KW-0812">Transmembrane</keyword>
<comment type="subcellular location">
    <subcellularLocation>
        <location evidence="1">Endomembrane system</location>
        <topology evidence="1">Multi-pass membrane protein</topology>
    </subcellularLocation>
</comment>
<evidence type="ECO:0000256" key="3">
    <source>
        <dbReference type="ARBA" id="ARBA00022692"/>
    </source>
</evidence>
<dbReference type="InterPro" id="IPR034294">
    <property type="entry name" value="Aquaporin_transptr"/>
</dbReference>
<dbReference type="SUPFAM" id="SSF81338">
    <property type="entry name" value="Aquaporin-like"/>
    <property type="match status" value="1"/>
</dbReference>
<gene>
    <name evidence="9" type="ORF">BC008_00290</name>
</gene>
<keyword evidence="4" id="KW-0677">Repeat</keyword>
<sequence>MKQVNGKALIAEFIGTFALIFIGVSAIAANQITEGAVGLTGIALAHGLTIAVMVSATAAISGGHLNPAVTFGAWLTGKIDAINAGGYVICQCLGGIFAASLVKLSISSEVLKTIKMGTPTLGTGVNPINGVVMEFFLTFFLVFVIFGTAIDRRGPKVGGLFIGLTVVLDILAGGPITGAAMNPARHLGPALLGGEIGNFWLYWVGPLCGGAVAALLYHHSLATIDSRKSEH</sequence>
<feature type="transmembrane region" description="Helical" evidence="8">
    <location>
        <begin position="157"/>
        <end position="180"/>
    </location>
</feature>
<feature type="transmembrane region" description="Helical" evidence="8">
    <location>
        <begin position="35"/>
        <end position="60"/>
    </location>
</feature>
<feature type="transmembrane region" description="Helical" evidence="8">
    <location>
        <begin position="131"/>
        <end position="150"/>
    </location>
</feature>
<feature type="transmembrane region" description="Helical" evidence="8">
    <location>
        <begin position="81"/>
        <end position="102"/>
    </location>
</feature>
<dbReference type="Pfam" id="PF00230">
    <property type="entry name" value="MIP"/>
    <property type="match status" value="1"/>
</dbReference>
<name>A0A0V7ZUS8_9CYAN</name>
<comment type="similarity">
    <text evidence="7">Belongs to the MIP/aquaporin (TC 1.A.8) family.</text>
</comment>
<evidence type="ECO:0000256" key="1">
    <source>
        <dbReference type="ARBA" id="ARBA00004127"/>
    </source>
</evidence>
<comment type="caution">
    <text evidence="9">The sequence shown here is derived from an EMBL/GenBank/DDBJ whole genome shotgun (WGS) entry which is preliminary data.</text>
</comment>
<dbReference type="GO" id="GO:0005737">
    <property type="term" value="C:cytoplasm"/>
    <property type="evidence" value="ECO:0007669"/>
    <property type="project" value="UniProtKB-ARBA"/>
</dbReference>
<keyword evidence="10" id="KW-1185">Reference proteome</keyword>
<evidence type="ECO:0000313" key="10">
    <source>
        <dbReference type="Proteomes" id="UP000053372"/>
    </source>
</evidence>
<dbReference type="OrthoDB" id="9807293at2"/>
<dbReference type="GO" id="GO:0012505">
    <property type="term" value="C:endomembrane system"/>
    <property type="evidence" value="ECO:0007669"/>
    <property type="project" value="UniProtKB-SubCell"/>
</dbReference>
<dbReference type="Proteomes" id="UP000053372">
    <property type="component" value="Unassembled WGS sequence"/>
</dbReference>
<keyword evidence="5 8" id="KW-1133">Transmembrane helix</keyword>
<evidence type="ECO:0000256" key="2">
    <source>
        <dbReference type="ARBA" id="ARBA00022448"/>
    </source>
</evidence>
<feature type="transmembrane region" description="Helical" evidence="8">
    <location>
        <begin position="9"/>
        <end position="29"/>
    </location>
</feature>
<accession>A0A0V7ZUS8</accession>
<dbReference type="GO" id="GO:0015250">
    <property type="term" value="F:water channel activity"/>
    <property type="evidence" value="ECO:0007669"/>
    <property type="project" value="TreeGrafter"/>
</dbReference>
<dbReference type="GO" id="GO:0016020">
    <property type="term" value="C:membrane"/>
    <property type="evidence" value="ECO:0007669"/>
    <property type="project" value="InterPro"/>
</dbReference>
<reference evidence="9 10" key="1">
    <citation type="journal article" date="2015" name="Genome Announc.">
        <title>Draft Genome of the Euendolithic (true boring) Cyanobacterium Mastigocoleus testarum strain BC008.</title>
        <authorList>
            <person name="Guida B.S."/>
            <person name="Garcia-Pichel F."/>
        </authorList>
    </citation>
    <scope>NUCLEOTIDE SEQUENCE [LARGE SCALE GENOMIC DNA]</scope>
    <source>
        <strain evidence="9 10">BC008</strain>
    </source>
</reference>
<evidence type="ECO:0000256" key="7">
    <source>
        <dbReference type="RuleBase" id="RU000477"/>
    </source>
</evidence>
<organism evidence="9 10">
    <name type="scientific">Mastigocoleus testarum BC008</name>
    <dbReference type="NCBI Taxonomy" id="371196"/>
    <lineage>
        <taxon>Bacteria</taxon>
        <taxon>Bacillati</taxon>
        <taxon>Cyanobacteriota</taxon>
        <taxon>Cyanophyceae</taxon>
        <taxon>Nostocales</taxon>
        <taxon>Hapalosiphonaceae</taxon>
        <taxon>Mastigocoleus</taxon>
    </lineage>
</organism>
<dbReference type="InterPro" id="IPR000425">
    <property type="entry name" value="MIP"/>
</dbReference>
<dbReference type="PRINTS" id="PR00783">
    <property type="entry name" value="MINTRINSICP"/>
</dbReference>